<evidence type="ECO:0000313" key="3">
    <source>
        <dbReference type="Proteomes" id="UP001497482"/>
    </source>
</evidence>
<dbReference type="Gene3D" id="2.10.60.10">
    <property type="entry name" value="CD59"/>
    <property type="match status" value="1"/>
</dbReference>
<organism evidence="2 3">
    <name type="scientific">Knipowitschia caucasica</name>
    <name type="common">Caucasian dwarf goby</name>
    <name type="synonym">Pomatoschistus caucasicus</name>
    <dbReference type="NCBI Taxonomy" id="637954"/>
    <lineage>
        <taxon>Eukaryota</taxon>
        <taxon>Metazoa</taxon>
        <taxon>Chordata</taxon>
        <taxon>Craniata</taxon>
        <taxon>Vertebrata</taxon>
        <taxon>Euteleostomi</taxon>
        <taxon>Actinopterygii</taxon>
        <taxon>Neopterygii</taxon>
        <taxon>Teleostei</taxon>
        <taxon>Neoteleostei</taxon>
        <taxon>Acanthomorphata</taxon>
        <taxon>Gobiaria</taxon>
        <taxon>Gobiiformes</taxon>
        <taxon>Gobioidei</taxon>
        <taxon>Gobiidae</taxon>
        <taxon>Gobiinae</taxon>
        <taxon>Knipowitschia</taxon>
    </lineage>
</organism>
<dbReference type="AlphaFoldDB" id="A0AAV2MNK6"/>
<dbReference type="InterPro" id="IPR045860">
    <property type="entry name" value="Snake_toxin-like_sf"/>
</dbReference>
<keyword evidence="1" id="KW-0732">Signal</keyword>
<dbReference type="EMBL" id="OZ035831">
    <property type="protein sequence ID" value="CAL1614983.1"/>
    <property type="molecule type" value="Genomic_DNA"/>
</dbReference>
<dbReference type="SUPFAM" id="SSF57302">
    <property type="entry name" value="Snake toxin-like"/>
    <property type="match status" value="1"/>
</dbReference>
<proteinExistence type="predicted"/>
<evidence type="ECO:0000313" key="2">
    <source>
        <dbReference type="EMBL" id="CAL1614983.1"/>
    </source>
</evidence>
<name>A0AAV2MNK6_KNICA</name>
<evidence type="ECO:0000256" key="1">
    <source>
        <dbReference type="SAM" id="SignalP"/>
    </source>
</evidence>
<keyword evidence="3" id="KW-1185">Reference proteome</keyword>
<sequence length="103" mass="10850">MKLFVGLILLLNISIASALRCYTCTLTDPGSCTDTKSCPVIFNRCFSLRAEGYDVVTKGCQTSIACVGSIACCEGDLCNGALHVTGPGLVLLLLSSTAITFFF</sequence>
<accession>A0AAV2MNK6</accession>
<feature type="signal peptide" evidence="1">
    <location>
        <begin position="1"/>
        <end position="18"/>
    </location>
</feature>
<reference evidence="2 3" key="1">
    <citation type="submission" date="2024-04" db="EMBL/GenBank/DDBJ databases">
        <authorList>
            <person name="Waldvogel A.-M."/>
            <person name="Schoenle A."/>
        </authorList>
    </citation>
    <scope>NUCLEOTIDE SEQUENCE [LARGE SCALE GENOMIC DNA]</scope>
</reference>
<feature type="chain" id="PRO_5043976923" evidence="1">
    <location>
        <begin position="19"/>
        <end position="103"/>
    </location>
</feature>
<gene>
    <name evidence="2" type="ORF">KC01_LOCUS41000</name>
</gene>
<protein>
    <submittedName>
        <fullName evidence="2">Uncharacterized protein</fullName>
    </submittedName>
</protein>
<dbReference type="Proteomes" id="UP001497482">
    <property type="component" value="Chromosome 9"/>
</dbReference>